<dbReference type="RefSeq" id="WP_125672282.1">
    <property type="nucleotide sequence ID" value="NZ_RCOS01000137.1"/>
</dbReference>
<evidence type="ECO:0000313" key="3">
    <source>
        <dbReference type="Proteomes" id="UP000277582"/>
    </source>
</evidence>
<organism evidence="1 3">
    <name type="scientific">Candidatus Methanodesulfokora washburnensis</name>
    <dbReference type="NCBI Taxonomy" id="2478471"/>
    <lineage>
        <taxon>Archaea</taxon>
        <taxon>Thermoproteota</taxon>
        <taxon>Candidatus Korarchaeia</taxon>
        <taxon>Candidatus Korarchaeia incertae sedis</taxon>
        <taxon>Candidatus Methanodesulfokora</taxon>
    </lineage>
</organism>
<gene>
    <name evidence="1" type="ORF">D6D85_12440</name>
    <name evidence="2" type="ORF">EF810_00095</name>
</gene>
<protein>
    <submittedName>
        <fullName evidence="1">Uncharacterized protein</fullName>
    </submittedName>
</protein>
<dbReference type="EMBL" id="RCOS01000137">
    <property type="protein sequence ID" value="RSN72848.1"/>
    <property type="molecule type" value="Genomic_DNA"/>
</dbReference>
<evidence type="ECO:0000313" key="1">
    <source>
        <dbReference type="EMBL" id="RSN72848.1"/>
    </source>
</evidence>
<dbReference type="AlphaFoldDB" id="A0A3R9PFA4"/>
<dbReference type="InterPro" id="IPR054227">
    <property type="entry name" value="DUF6951"/>
</dbReference>
<keyword evidence="3" id="KW-1185">Reference proteome</keyword>
<dbReference type="EMBL" id="RXII01000001">
    <property type="protein sequence ID" value="RZN63736.1"/>
    <property type="molecule type" value="Genomic_DNA"/>
</dbReference>
<evidence type="ECO:0000313" key="2">
    <source>
        <dbReference type="EMBL" id="RZN63736.1"/>
    </source>
</evidence>
<dbReference type="Proteomes" id="UP000277582">
    <property type="component" value="Unassembled WGS sequence"/>
</dbReference>
<evidence type="ECO:0000313" key="4">
    <source>
        <dbReference type="Proteomes" id="UP000316217"/>
    </source>
</evidence>
<dbReference type="Pfam" id="PF22263">
    <property type="entry name" value="DUF6951"/>
    <property type="match status" value="1"/>
</dbReference>
<proteinExistence type="predicted"/>
<reference evidence="1 3" key="1">
    <citation type="submission" date="2018-10" db="EMBL/GenBank/DDBJ databases">
        <title>Co-occurring genomic capacity for anaerobic methane metabolism and dissimilatory sulfite reduction discovered in the Korarchaeota.</title>
        <authorList>
            <person name="Mckay L.J."/>
            <person name="Dlakic M."/>
            <person name="Fields M.W."/>
            <person name="Delmont T.O."/>
            <person name="Eren A.M."/>
            <person name="Jay Z.J."/>
            <person name="Klingelsmith K.B."/>
            <person name="Rusch D.B."/>
            <person name="Inskeep W.P."/>
        </authorList>
    </citation>
    <scope>NUCLEOTIDE SEQUENCE [LARGE SCALE GENOMIC DNA]</scope>
    <source>
        <strain evidence="1 3">MDKW</strain>
    </source>
</reference>
<reference evidence="2 4" key="2">
    <citation type="journal article" date="2019" name="Nat. Microbiol.">
        <title>Wide diversity of methane and short-chain alkane metabolisms in uncultured archaea.</title>
        <authorList>
            <person name="Borrel G."/>
            <person name="Adam P.S."/>
            <person name="McKay L.J."/>
            <person name="Chen L.X."/>
            <person name="Sierra-Garcia I.N."/>
            <person name="Sieber C.M."/>
            <person name="Letourneur Q."/>
            <person name="Ghozlane A."/>
            <person name="Andersen G.L."/>
            <person name="Li W.J."/>
            <person name="Hallam S.J."/>
            <person name="Muyzer G."/>
            <person name="de Oliveira V.M."/>
            <person name="Inskeep W.P."/>
            <person name="Banfield J.F."/>
            <person name="Gribaldo S."/>
        </authorList>
    </citation>
    <scope>NUCLEOTIDE SEQUENCE [LARGE SCALE GENOMIC DNA]</scope>
    <source>
        <strain evidence="2">NM4</strain>
    </source>
</reference>
<dbReference type="Proteomes" id="UP000316217">
    <property type="component" value="Unassembled WGS sequence"/>
</dbReference>
<sequence length="108" mass="12259">MTTTFTITFERKCFSRITAELERNDQIRISIASTCPSAELLGKRINKIKKKDLLKPIHENPVCITASDMVCTACVIPLVIVNACWVETKLIPRSMFEQHSTITIKFES</sequence>
<accession>A0A3R9PFA4</accession>
<name>A0A3R9PFA4_9CREN</name>
<comment type="caution">
    <text evidence="1">The sequence shown here is derived from an EMBL/GenBank/DDBJ whole genome shotgun (WGS) entry which is preliminary data.</text>
</comment>